<name>A0A5C6FPS7_9PLAN</name>
<gene>
    <name evidence="2" type="ORF">V7x_06730</name>
</gene>
<dbReference type="EMBL" id="SJPZ01000001">
    <property type="protein sequence ID" value="TWU65127.1"/>
    <property type="molecule type" value="Genomic_DNA"/>
</dbReference>
<proteinExistence type="predicted"/>
<keyword evidence="1" id="KW-0472">Membrane</keyword>
<comment type="caution">
    <text evidence="2">The sequence shown here is derived from an EMBL/GenBank/DDBJ whole genome shotgun (WGS) entry which is preliminary data.</text>
</comment>
<dbReference type="Proteomes" id="UP000316476">
    <property type="component" value="Unassembled WGS sequence"/>
</dbReference>
<accession>A0A5C6FPS7</accession>
<evidence type="ECO:0000313" key="3">
    <source>
        <dbReference type="Proteomes" id="UP000316476"/>
    </source>
</evidence>
<dbReference type="AlphaFoldDB" id="A0A5C6FPS7"/>
<evidence type="ECO:0000313" key="2">
    <source>
        <dbReference type="EMBL" id="TWU65127.1"/>
    </source>
</evidence>
<reference evidence="2 3" key="1">
    <citation type="submission" date="2019-02" db="EMBL/GenBank/DDBJ databases">
        <title>Deep-cultivation of Planctomycetes and their phenomic and genomic characterization uncovers novel biology.</title>
        <authorList>
            <person name="Wiegand S."/>
            <person name="Jogler M."/>
            <person name="Boedeker C."/>
            <person name="Pinto D."/>
            <person name="Vollmers J."/>
            <person name="Rivas-Marin E."/>
            <person name="Kohn T."/>
            <person name="Peeters S.H."/>
            <person name="Heuer A."/>
            <person name="Rast P."/>
            <person name="Oberbeckmann S."/>
            <person name="Bunk B."/>
            <person name="Jeske O."/>
            <person name="Meyerdierks A."/>
            <person name="Storesund J.E."/>
            <person name="Kallscheuer N."/>
            <person name="Luecker S."/>
            <person name="Lage O.M."/>
            <person name="Pohl T."/>
            <person name="Merkel B.J."/>
            <person name="Hornburger P."/>
            <person name="Mueller R.-W."/>
            <person name="Bruemmer F."/>
            <person name="Labrenz M."/>
            <person name="Spormann A.M."/>
            <person name="Op Den Camp H."/>
            <person name="Overmann J."/>
            <person name="Amann R."/>
            <person name="Jetten M.S.M."/>
            <person name="Mascher T."/>
            <person name="Medema M.H."/>
            <person name="Devos D.P."/>
            <person name="Kaster A.-K."/>
            <person name="Ovreas L."/>
            <person name="Rohde M."/>
            <person name="Galperin M.Y."/>
            <person name="Jogler C."/>
        </authorList>
    </citation>
    <scope>NUCLEOTIDE SEQUENCE [LARGE SCALE GENOMIC DNA]</scope>
    <source>
        <strain evidence="2 3">V7</strain>
    </source>
</reference>
<organism evidence="2 3">
    <name type="scientific">Crateriforma conspicua</name>
    <dbReference type="NCBI Taxonomy" id="2527996"/>
    <lineage>
        <taxon>Bacteria</taxon>
        <taxon>Pseudomonadati</taxon>
        <taxon>Planctomycetota</taxon>
        <taxon>Planctomycetia</taxon>
        <taxon>Planctomycetales</taxon>
        <taxon>Planctomycetaceae</taxon>
        <taxon>Crateriforma</taxon>
    </lineage>
</organism>
<evidence type="ECO:0000256" key="1">
    <source>
        <dbReference type="SAM" id="Phobius"/>
    </source>
</evidence>
<feature type="transmembrane region" description="Helical" evidence="1">
    <location>
        <begin position="42"/>
        <end position="59"/>
    </location>
</feature>
<keyword evidence="1" id="KW-1133">Transmembrane helix</keyword>
<keyword evidence="1" id="KW-0812">Transmembrane</keyword>
<protein>
    <submittedName>
        <fullName evidence="2">Uncharacterized protein</fullName>
    </submittedName>
</protein>
<sequence length="236" mass="26306">MKHFVRSRCSKVAVLLVAALMARFVIQRSLRSQEGLVMPPRARLAVISISFMFVLSTFVQAGQRSALQRENPVYTAWESFPVGTKVVVRSVTERDGKKQIEKTSKELLEKTDEAVVIGRTVVMVSEDGSESKLPQMKLRNPHYFRLPPGIDPKQFGQAKGVKEQGEQRLQVEAGTFETTWKKIESKVEAGITYTQTWSSNEVPGGLVKAINRTPATEVVNTMELITLEIPGQSSTQ</sequence>